<evidence type="ECO:0000259" key="5">
    <source>
        <dbReference type="PROSITE" id="PS50931"/>
    </source>
</evidence>
<dbReference type="SUPFAM" id="SSF53850">
    <property type="entry name" value="Periplasmic binding protein-like II"/>
    <property type="match status" value="1"/>
</dbReference>
<dbReference type="Proteomes" id="UP001293718">
    <property type="component" value="Unassembled WGS sequence"/>
</dbReference>
<feature type="domain" description="HTH lysR-type" evidence="5">
    <location>
        <begin position="15"/>
        <end position="72"/>
    </location>
</feature>
<comment type="caution">
    <text evidence="6">The sequence shown here is derived from an EMBL/GenBank/DDBJ whole genome shotgun (WGS) entry which is preliminary data.</text>
</comment>
<dbReference type="Pfam" id="PF00126">
    <property type="entry name" value="HTH_1"/>
    <property type="match status" value="1"/>
</dbReference>
<dbReference type="PRINTS" id="PR00039">
    <property type="entry name" value="HTHLYSR"/>
</dbReference>
<evidence type="ECO:0000313" key="6">
    <source>
        <dbReference type="EMBL" id="MDZ5461134.1"/>
    </source>
</evidence>
<organism evidence="6 7">
    <name type="scientific">Azohydromonas lata</name>
    <dbReference type="NCBI Taxonomy" id="45677"/>
    <lineage>
        <taxon>Bacteria</taxon>
        <taxon>Pseudomonadati</taxon>
        <taxon>Pseudomonadota</taxon>
        <taxon>Betaproteobacteria</taxon>
        <taxon>Burkholderiales</taxon>
        <taxon>Sphaerotilaceae</taxon>
        <taxon>Azohydromonas</taxon>
    </lineage>
</organism>
<evidence type="ECO:0000313" key="7">
    <source>
        <dbReference type="Proteomes" id="UP001293718"/>
    </source>
</evidence>
<dbReference type="InterPro" id="IPR005119">
    <property type="entry name" value="LysR_subst-bd"/>
</dbReference>
<proteinExistence type="inferred from homology"/>
<sequence length="319" mass="34525">MPSLITPWHPQVDPMKIEQLTGMVAIVEQGSLRAAARHLGLDQPALTKSIRALERELGVVLFERDPRGMVLTASGRLLYQRASLVVNEVRRARDELLQSTGGEEGTLTAGLSIMPHVGLLPHVLPAFQRRYPRVKLKLIEGLFPDLEGRLRNGALDFFIGASPRQPPAPGLLSTPLFENTRVVVGRKGHPLAGAAALAALQEAEWATPSLDYNAEEDLSAVFASRGLAPPSVMLQAASALSLMVALASTDLLALLPRQWSDFALAREALQVIPIADSIPAPTIVMIRRPDLPLTPAAEFFSDLLLRFAPAPQPLRGQPE</sequence>
<dbReference type="InterPro" id="IPR000847">
    <property type="entry name" value="LysR_HTH_N"/>
</dbReference>
<evidence type="ECO:0000256" key="1">
    <source>
        <dbReference type="ARBA" id="ARBA00009437"/>
    </source>
</evidence>
<protein>
    <submittedName>
        <fullName evidence="6">LysR substrate-binding domain-containing protein</fullName>
    </submittedName>
</protein>
<dbReference type="PANTHER" id="PTHR30419">
    <property type="entry name" value="HTH-TYPE TRANSCRIPTIONAL REGULATOR YBHD"/>
    <property type="match status" value="1"/>
</dbReference>
<dbReference type="Gene3D" id="3.40.190.290">
    <property type="match status" value="1"/>
</dbReference>
<keyword evidence="2" id="KW-0805">Transcription regulation</keyword>
<dbReference type="PROSITE" id="PS50931">
    <property type="entry name" value="HTH_LYSR"/>
    <property type="match status" value="1"/>
</dbReference>
<dbReference type="InterPro" id="IPR036390">
    <property type="entry name" value="WH_DNA-bd_sf"/>
</dbReference>
<dbReference type="InterPro" id="IPR036388">
    <property type="entry name" value="WH-like_DNA-bd_sf"/>
</dbReference>
<name>A0ABU5IQH2_9BURK</name>
<keyword evidence="3" id="KW-0238">DNA-binding</keyword>
<keyword evidence="4" id="KW-0804">Transcription</keyword>
<keyword evidence="7" id="KW-1185">Reference proteome</keyword>
<comment type="similarity">
    <text evidence="1">Belongs to the LysR transcriptional regulatory family.</text>
</comment>
<dbReference type="RefSeq" id="WP_322468390.1">
    <property type="nucleotide sequence ID" value="NZ_JAXOJX010000098.1"/>
</dbReference>
<evidence type="ECO:0000256" key="4">
    <source>
        <dbReference type="ARBA" id="ARBA00023163"/>
    </source>
</evidence>
<reference evidence="6 7" key="1">
    <citation type="submission" date="2023-11" db="EMBL/GenBank/DDBJ databases">
        <title>Draft genome of Azohydromonas lata strain H1 (DSM1123), a polyhydroxyalkanoate producer.</title>
        <authorList>
            <person name="Traversa D."/>
            <person name="D'Addabbo P."/>
            <person name="Pazzani C."/>
            <person name="Manzari C."/>
            <person name="Chiara M."/>
            <person name="Scrascia M."/>
        </authorList>
    </citation>
    <scope>NUCLEOTIDE SEQUENCE [LARGE SCALE GENOMIC DNA]</scope>
    <source>
        <strain evidence="6 7">H1</strain>
    </source>
</reference>
<dbReference type="Gene3D" id="1.10.10.10">
    <property type="entry name" value="Winged helix-like DNA-binding domain superfamily/Winged helix DNA-binding domain"/>
    <property type="match status" value="1"/>
</dbReference>
<evidence type="ECO:0000256" key="2">
    <source>
        <dbReference type="ARBA" id="ARBA00023015"/>
    </source>
</evidence>
<dbReference type="PANTHER" id="PTHR30419:SF30">
    <property type="entry name" value="LYSR FAMILY TRANSCRIPTIONAL REGULATOR"/>
    <property type="match status" value="1"/>
</dbReference>
<dbReference type="Pfam" id="PF03466">
    <property type="entry name" value="LysR_substrate"/>
    <property type="match status" value="1"/>
</dbReference>
<gene>
    <name evidence="6" type="ORF">SM757_31635</name>
</gene>
<dbReference type="EMBL" id="JAXOJX010000098">
    <property type="protein sequence ID" value="MDZ5461134.1"/>
    <property type="molecule type" value="Genomic_DNA"/>
</dbReference>
<dbReference type="InterPro" id="IPR050950">
    <property type="entry name" value="HTH-type_LysR_regulators"/>
</dbReference>
<evidence type="ECO:0000256" key="3">
    <source>
        <dbReference type="ARBA" id="ARBA00023125"/>
    </source>
</evidence>
<accession>A0ABU5IQH2</accession>
<dbReference type="SUPFAM" id="SSF46785">
    <property type="entry name" value="Winged helix' DNA-binding domain"/>
    <property type="match status" value="1"/>
</dbReference>